<proteinExistence type="predicted"/>
<protein>
    <submittedName>
        <fullName evidence="1">Uncharacterized protein</fullName>
    </submittedName>
</protein>
<reference evidence="1" key="2">
    <citation type="journal article" date="2015" name="Fish Shellfish Immunol.">
        <title>Early steps in the European eel (Anguilla anguilla)-Vibrio vulnificus interaction in the gills: Role of the RtxA13 toxin.</title>
        <authorList>
            <person name="Callol A."/>
            <person name="Pajuelo D."/>
            <person name="Ebbesson L."/>
            <person name="Teles M."/>
            <person name="MacKenzie S."/>
            <person name="Amaro C."/>
        </authorList>
    </citation>
    <scope>NUCLEOTIDE SEQUENCE</scope>
</reference>
<accession>A0A0E9TNP8</accession>
<reference evidence="1" key="1">
    <citation type="submission" date="2014-11" db="EMBL/GenBank/DDBJ databases">
        <authorList>
            <person name="Amaro Gonzalez C."/>
        </authorList>
    </citation>
    <scope>NUCLEOTIDE SEQUENCE</scope>
</reference>
<sequence>MNGRFSLVSDDLTIAGVMPGTRRTSWSPRNIPWVWMRYCVLQLYMTGVLGSLSYPVPWLLMVDASVLTGFHATHSSCDAIWYKLSLL</sequence>
<organism evidence="1">
    <name type="scientific">Anguilla anguilla</name>
    <name type="common">European freshwater eel</name>
    <name type="synonym">Muraena anguilla</name>
    <dbReference type="NCBI Taxonomy" id="7936"/>
    <lineage>
        <taxon>Eukaryota</taxon>
        <taxon>Metazoa</taxon>
        <taxon>Chordata</taxon>
        <taxon>Craniata</taxon>
        <taxon>Vertebrata</taxon>
        <taxon>Euteleostomi</taxon>
        <taxon>Actinopterygii</taxon>
        <taxon>Neopterygii</taxon>
        <taxon>Teleostei</taxon>
        <taxon>Anguilliformes</taxon>
        <taxon>Anguillidae</taxon>
        <taxon>Anguilla</taxon>
    </lineage>
</organism>
<evidence type="ECO:0000313" key="1">
    <source>
        <dbReference type="EMBL" id="JAH54500.1"/>
    </source>
</evidence>
<dbReference type="AlphaFoldDB" id="A0A0E9TNP8"/>
<name>A0A0E9TNP8_ANGAN</name>
<dbReference type="EMBL" id="GBXM01054077">
    <property type="protein sequence ID" value="JAH54500.1"/>
    <property type="molecule type" value="Transcribed_RNA"/>
</dbReference>